<evidence type="ECO:0008006" key="5">
    <source>
        <dbReference type="Google" id="ProtNLM"/>
    </source>
</evidence>
<dbReference type="RefSeq" id="WP_215979602.1">
    <property type="nucleotide sequence ID" value="NZ_BAAAFA010000008.1"/>
</dbReference>
<dbReference type="PROSITE" id="PS51257">
    <property type="entry name" value="PROKAR_LIPOPROTEIN"/>
    <property type="match status" value="1"/>
</dbReference>
<dbReference type="Proteomes" id="UP001500021">
    <property type="component" value="Unassembled WGS sequence"/>
</dbReference>
<organism evidence="3 4">
    <name type="scientific">Colwellia asteriadis</name>
    <dbReference type="NCBI Taxonomy" id="517723"/>
    <lineage>
        <taxon>Bacteria</taxon>
        <taxon>Pseudomonadati</taxon>
        <taxon>Pseudomonadota</taxon>
        <taxon>Gammaproteobacteria</taxon>
        <taxon>Alteromonadales</taxon>
        <taxon>Colwelliaceae</taxon>
        <taxon>Colwellia</taxon>
    </lineage>
</organism>
<comment type="caution">
    <text evidence="3">The sequence shown here is derived from an EMBL/GenBank/DDBJ whole genome shotgun (WGS) entry which is preliminary data.</text>
</comment>
<dbReference type="EMBL" id="BAAAFA010000008">
    <property type="protein sequence ID" value="GAA0820218.1"/>
    <property type="molecule type" value="Genomic_DNA"/>
</dbReference>
<evidence type="ECO:0000256" key="2">
    <source>
        <dbReference type="SAM" id="SignalP"/>
    </source>
</evidence>
<evidence type="ECO:0000256" key="1">
    <source>
        <dbReference type="SAM" id="MobiDB-lite"/>
    </source>
</evidence>
<sequence length="149" mass="16511">MKTLMLLPLVLMIGCSSKSTAPISTEENPKPEPKKTEIKNNKQATAPTTVKTQHTIVTVPKTYAPHLWSGHKALPESVELCAQKSQSILNSLGFKSVVQNGNYTYGNFNDNRAALKCFTQSEQTIVYYAVAGPQVTLVEKLRNEIAWKF</sequence>
<feature type="chain" id="PRO_5047316552" description="Lipoprotein" evidence="2">
    <location>
        <begin position="22"/>
        <end position="149"/>
    </location>
</feature>
<accession>A0ABN1L9J9</accession>
<evidence type="ECO:0000313" key="3">
    <source>
        <dbReference type="EMBL" id="GAA0820218.1"/>
    </source>
</evidence>
<protein>
    <recommendedName>
        <fullName evidence="5">Lipoprotein</fullName>
    </recommendedName>
</protein>
<keyword evidence="2" id="KW-0732">Signal</keyword>
<evidence type="ECO:0000313" key="4">
    <source>
        <dbReference type="Proteomes" id="UP001500021"/>
    </source>
</evidence>
<feature type="compositionally biased region" description="Basic and acidic residues" evidence="1">
    <location>
        <begin position="27"/>
        <end position="40"/>
    </location>
</feature>
<proteinExistence type="predicted"/>
<gene>
    <name evidence="3" type="ORF">GCM10009111_25370</name>
</gene>
<keyword evidence="4" id="KW-1185">Reference proteome</keyword>
<name>A0ABN1L9J9_9GAMM</name>
<feature type="signal peptide" evidence="2">
    <location>
        <begin position="1"/>
        <end position="21"/>
    </location>
</feature>
<feature type="region of interest" description="Disordered" evidence="1">
    <location>
        <begin position="20"/>
        <end position="50"/>
    </location>
</feature>
<reference evidence="3 4" key="1">
    <citation type="journal article" date="2019" name="Int. J. Syst. Evol. Microbiol.">
        <title>The Global Catalogue of Microorganisms (GCM) 10K type strain sequencing project: providing services to taxonomists for standard genome sequencing and annotation.</title>
        <authorList>
            <consortium name="The Broad Institute Genomics Platform"/>
            <consortium name="The Broad Institute Genome Sequencing Center for Infectious Disease"/>
            <person name="Wu L."/>
            <person name="Ma J."/>
        </authorList>
    </citation>
    <scope>NUCLEOTIDE SEQUENCE [LARGE SCALE GENOMIC DNA]</scope>
    <source>
        <strain evidence="3 4">JCM 15608</strain>
    </source>
</reference>